<dbReference type="Proteomes" id="UP000276223">
    <property type="component" value="Unassembled WGS sequence"/>
</dbReference>
<keyword evidence="6 7" id="KW-0411">Iron-sulfur</keyword>
<dbReference type="InterPro" id="IPR014603">
    <property type="entry name" value="Formate_DH_Fe-S_su"/>
</dbReference>
<feature type="binding site" evidence="7">
    <location>
        <position position="56"/>
    </location>
    <ligand>
        <name>[4Fe-4S] cluster</name>
        <dbReference type="ChEBI" id="CHEBI:49883"/>
        <label>2</label>
    </ligand>
</feature>
<comment type="subcellular location">
    <subcellularLocation>
        <location evidence="1">Cell envelope</location>
    </subcellularLocation>
</comment>
<dbReference type="CDD" id="cd10561">
    <property type="entry name" value="HybA_like"/>
    <property type="match status" value="1"/>
</dbReference>
<evidence type="ECO:0000313" key="11">
    <source>
        <dbReference type="Proteomes" id="UP000276223"/>
    </source>
</evidence>
<feature type="binding site" evidence="7">
    <location>
        <position position="154"/>
    </location>
    <ligand>
        <name>[4Fe-4S] cluster</name>
        <dbReference type="ChEBI" id="CHEBI:49883"/>
        <label>3</label>
    </ligand>
</feature>
<keyword evidence="8" id="KW-0472">Membrane</keyword>
<evidence type="ECO:0000256" key="6">
    <source>
        <dbReference type="ARBA" id="ARBA00023014"/>
    </source>
</evidence>
<feature type="domain" description="4Fe-4S ferredoxin-type" evidence="9">
    <location>
        <begin position="135"/>
        <end position="164"/>
    </location>
</feature>
<reference evidence="10 11" key="1">
    <citation type="submission" date="2018-11" db="EMBL/GenBank/DDBJ databases">
        <title>Genomic Encyclopedia of Type Strains, Phase IV (KMG-IV): sequencing the most valuable type-strain genomes for metagenomic binning, comparative biology and taxonomic classification.</title>
        <authorList>
            <person name="Goeker M."/>
        </authorList>
    </citation>
    <scope>NUCLEOTIDE SEQUENCE [LARGE SCALE GENOMIC DNA]</scope>
    <source>
        <strain evidence="10 11">DSM 22027</strain>
    </source>
</reference>
<dbReference type="PIRSF" id="PIRSF036298">
    <property type="entry name" value="FDH_4Fe4S"/>
    <property type="match status" value="1"/>
</dbReference>
<accession>A0A3N1UPK2</accession>
<feature type="transmembrane region" description="Helical" evidence="8">
    <location>
        <begin position="269"/>
        <end position="289"/>
    </location>
</feature>
<evidence type="ECO:0000256" key="4">
    <source>
        <dbReference type="ARBA" id="ARBA00022737"/>
    </source>
</evidence>
<keyword evidence="8" id="KW-1133">Transmembrane helix</keyword>
<dbReference type="GO" id="GO:0051539">
    <property type="term" value="F:4 iron, 4 sulfur cluster binding"/>
    <property type="evidence" value="ECO:0007669"/>
    <property type="project" value="UniProtKB-KW"/>
</dbReference>
<keyword evidence="4" id="KW-0677">Repeat</keyword>
<dbReference type="InterPro" id="IPR017900">
    <property type="entry name" value="4Fe4S_Fe_S_CS"/>
</dbReference>
<dbReference type="OrthoDB" id="9789030at2"/>
<evidence type="ECO:0000256" key="1">
    <source>
        <dbReference type="ARBA" id="ARBA00004196"/>
    </source>
</evidence>
<dbReference type="RefSeq" id="WP_123291385.1">
    <property type="nucleotide sequence ID" value="NZ_RJVA01000016.1"/>
</dbReference>
<dbReference type="AlphaFoldDB" id="A0A3N1UPK2"/>
<feature type="binding site" evidence="7">
    <location>
        <position position="46"/>
    </location>
    <ligand>
        <name>[4Fe-4S] cluster</name>
        <dbReference type="ChEBI" id="CHEBI:49883"/>
        <label>1</label>
    </ligand>
</feature>
<keyword evidence="8" id="KW-0812">Transmembrane</keyword>
<feature type="binding site" evidence="7">
    <location>
        <position position="177"/>
    </location>
    <ligand>
        <name>[4Fe-4S] cluster</name>
        <dbReference type="ChEBI" id="CHEBI:49883"/>
        <label>2</label>
    </ligand>
</feature>
<dbReference type="Pfam" id="PF13247">
    <property type="entry name" value="Fer4_11"/>
    <property type="match status" value="1"/>
</dbReference>
<dbReference type="SUPFAM" id="SSF54862">
    <property type="entry name" value="4Fe-4S ferredoxins"/>
    <property type="match status" value="1"/>
</dbReference>
<feature type="domain" description="4Fe-4S ferredoxin-type" evidence="9">
    <location>
        <begin position="37"/>
        <end position="67"/>
    </location>
</feature>
<feature type="binding site" evidence="7">
    <location>
        <position position="52"/>
    </location>
    <ligand>
        <name>[4Fe-4S] cluster</name>
        <dbReference type="ChEBI" id="CHEBI:49883"/>
        <label>1</label>
    </ligand>
</feature>
<feature type="binding site" evidence="7">
    <location>
        <position position="120"/>
    </location>
    <ligand>
        <name>[4Fe-4S] cluster</name>
        <dbReference type="ChEBI" id="CHEBI:49883"/>
        <label>3</label>
    </ligand>
</feature>
<feature type="binding site" evidence="7">
    <location>
        <position position="147"/>
    </location>
    <ligand>
        <name>[4Fe-4S] cluster</name>
        <dbReference type="ChEBI" id="CHEBI:49883"/>
        <label>4</label>
    </ligand>
</feature>
<sequence length="308" mass="34117">MNRRTFLTWAATGVASAAVAPSSAWPGVSRRVPDDPYGCLVDLTRCVGCRKCEQACNTVNNLPAPSVPFDDMLVFDSQRRPTPQSFTVVNRYHTGKVDDRNRLVPTYVKVQCMHCQDPACVSACIVGALTKRDNGAVHYDESKCIGCRYCMIACPFQIPQYEYNDPITPRVRKCTFCFERISQPGGVPGCAAICPVEAITFGKRNVLLALAAQRIEAEPARYIPHIYGASEVGGTSWLYISGEPFEKLGFLTLPHRPIPQTTESIQHGIFAYFWAPLTLYGLLGAIMYGTHRRQKQEQQTSEDKGDGP</sequence>
<evidence type="ECO:0000259" key="9">
    <source>
        <dbReference type="PROSITE" id="PS51379"/>
    </source>
</evidence>
<feature type="binding site" evidence="7">
    <location>
        <position position="124"/>
    </location>
    <ligand>
        <name>[4Fe-4S] cluster</name>
        <dbReference type="ChEBI" id="CHEBI:49883"/>
        <label>4</label>
    </ligand>
</feature>
<dbReference type="PANTHER" id="PTHR43545">
    <property type="entry name" value="FORMATE DEHYDROGENASE, NITRATE-INDUCIBLE, IRON-SULFUR SUBUNIT"/>
    <property type="match status" value="1"/>
</dbReference>
<feature type="binding site" evidence="7">
    <location>
        <position position="150"/>
    </location>
    <ligand>
        <name>[4Fe-4S] cluster</name>
        <dbReference type="ChEBI" id="CHEBI:49883"/>
        <label>4</label>
    </ligand>
</feature>
<feature type="binding site" evidence="7">
    <location>
        <position position="194"/>
    </location>
    <ligand>
        <name>[4Fe-4S] cluster</name>
        <dbReference type="ChEBI" id="CHEBI:49883"/>
        <label>1</label>
    </ligand>
</feature>
<evidence type="ECO:0000256" key="2">
    <source>
        <dbReference type="ARBA" id="ARBA00022485"/>
    </source>
</evidence>
<dbReference type="PANTHER" id="PTHR43545:SF4">
    <property type="entry name" value="IRON-SULFUR PROTEIN"/>
    <property type="match status" value="1"/>
</dbReference>
<organism evidence="10 11">
    <name type="scientific">Desulfosoma caldarium</name>
    <dbReference type="NCBI Taxonomy" id="610254"/>
    <lineage>
        <taxon>Bacteria</taxon>
        <taxon>Pseudomonadati</taxon>
        <taxon>Thermodesulfobacteriota</taxon>
        <taxon>Syntrophobacteria</taxon>
        <taxon>Syntrophobacterales</taxon>
        <taxon>Syntrophobacteraceae</taxon>
        <taxon>Desulfosoma</taxon>
    </lineage>
</organism>
<comment type="cofactor">
    <cofactor evidence="7">
        <name>[4Fe-4S] cluster</name>
        <dbReference type="ChEBI" id="CHEBI:49883"/>
    </cofactor>
    <text evidence="7">Binds 4 [4Fe-4S] clusters per subunit.</text>
</comment>
<gene>
    <name evidence="10" type="ORF">EDC27_2933</name>
</gene>
<dbReference type="GO" id="GO:0015944">
    <property type="term" value="P:formate oxidation"/>
    <property type="evidence" value="ECO:0007669"/>
    <property type="project" value="InterPro"/>
</dbReference>
<keyword evidence="3 7" id="KW-0479">Metal-binding</keyword>
<feature type="binding site" evidence="7">
    <location>
        <position position="115"/>
    </location>
    <ligand>
        <name>[4Fe-4S] cluster</name>
        <dbReference type="ChEBI" id="CHEBI:49883"/>
        <label>3</label>
    </ligand>
</feature>
<evidence type="ECO:0000256" key="7">
    <source>
        <dbReference type="PIRSR" id="PIRSR036298-50"/>
    </source>
</evidence>
<dbReference type="GO" id="GO:0045333">
    <property type="term" value="P:cellular respiration"/>
    <property type="evidence" value="ECO:0007669"/>
    <property type="project" value="InterPro"/>
</dbReference>
<protein>
    <submittedName>
        <fullName evidence="10">Fe-S-cluster-containing dehydrogenase component</fullName>
    </submittedName>
</protein>
<feature type="binding site" evidence="7">
    <location>
        <position position="49"/>
    </location>
    <ligand>
        <name>[4Fe-4S] cluster</name>
        <dbReference type="ChEBI" id="CHEBI:49883"/>
        <label>1</label>
    </ligand>
</feature>
<keyword evidence="11" id="KW-1185">Reference proteome</keyword>
<dbReference type="InterPro" id="IPR051555">
    <property type="entry name" value="FDH_Electron_Transfer_Unit"/>
</dbReference>
<dbReference type="Gene3D" id="3.30.70.20">
    <property type="match status" value="2"/>
</dbReference>
<keyword evidence="5 7" id="KW-0408">Iron</keyword>
<name>A0A3N1UPK2_9BACT</name>
<evidence type="ECO:0000313" key="10">
    <source>
        <dbReference type="EMBL" id="ROQ89821.1"/>
    </source>
</evidence>
<dbReference type="GO" id="GO:0030313">
    <property type="term" value="C:cell envelope"/>
    <property type="evidence" value="ECO:0007669"/>
    <property type="project" value="UniProtKB-SubCell"/>
</dbReference>
<dbReference type="EMBL" id="RJVA01000016">
    <property type="protein sequence ID" value="ROQ89821.1"/>
    <property type="molecule type" value="Genomic_DNA"/>
</dbReference>
<dbReference type="GO" id="GO:0046872">
    <property type="term" value="F:metal ion binding"/>
    <property type="evidence" value="ECO:0007669"/>
    <property type="project" value="UniProtKB-KW"/>
</dbReference>
<evidence type="ECO:0000256" key="3">
    <source>
        <dbReference type="ARBA" id="ARBA00022723"/>
    </source>
</evidence>
<dbReference type="PROSITE" id="PS51379">
    <property type="entry name" value="4FE4S_FER_2"/>
    <property type="match status" value="2"/>
</dbReference>
<evidence type="ECO:0000256" key="5">
    <source>
        <dbReference type="ARBA" id="ARBA00023004"/>
    </source>
</evidence>
<dbReference type="InterPro" id="IPR017896">
    <property type="entry name" value="4Fe4S_Fe-S-bd"/>
</dbReference>
<proteinExistence type="predicted"/>
<feature type="binding site" evidence="7">
    <location>
        <position position="144"/>
    </location>
    <ligand>
        <name>[4Fe-4S] cluster</name>
        <dbReference type="ChEBI" id="CHEBI:49883"/>
        <label>4</label>
    </ligand>
</feature>
<feature type="binding site" evidence="7">
    <location>
        <position position="190"/>
    </location>
    <ligand>
        <name>[4Fe-4S] cluster</name>
        <dbReference type="ChEBI" id="CHEBI:49883"/>
        <label>2</label>
    </ligand>
</feature>
<feature type="binding site" evidence="7">
    <location>
        <position position="174"/>
    </location>
    <ligand>
        <name>[4Fe-4S] cluster</name>
        <dbReference type="ChEBI" id="CHEBI:49883"/>
        <label>2</label>
    </ligand>
</feature>
<comment type="caution">
    <text evidence="10">The sequence shown here is derived from an EMBL/GenBank/DDBJ whole genome shotgun (WGS) entry which is preliminary data.</text>
</comment>
<keyword evidence="2 7" id="KW-0004">4Fe-4S</keyword>
<feature type="binding site" evidence="7">
    <location>
        <position position="112"/>
    </location>
    <ligand>
        <name>[4Fe-4S] cluster</name>
        <dbReference type="ChEBI" id="CHEBI:49883"/>
        <label>3</label>
    </ligand>
</feature>
<dbReference type="PROSITE" id="PS00198">
    <property type="entry name" value="4FE4S_FER_1"/>
    <property type="match status" value="1"/>
</dbReference>
<evidence type="ECO:0000256" key="8">
    <source>
        <dbReference type="SAM" id="Phobius"/>
    </source>
</evidence>